<dbReference type="GO" id="GO:0003700">
    <property type="term" value="F:DNA-binding transcription factor activity"/>
    <property type="evidence" value="ECO:0007669"/>
    <property type="project" value="TreeGrafter"/>
</dbReference>
<dbReference type="InterPro" id="IPR036271">
    <property type="entry name" value="Tet_transcr_reg_TetR-rel_C_sf"/>
</dbReference>
<evidence type="ECO:0000256" key="2">
    <source>
        <dbReference type="PROSITE-ProRule" id="PRU00335"/>
    </source>
</evidence>
<evidence type="ECO:0000256" key="3">
    <source>
        <dbReference type="SAM" id="MobiDB-lite"/>
    </source>
</evidence>
<accession>A0AB39RB58</accession>
<dbReference type="PANTHER" id="PTHR30055:SF231">
    <property type="entry name" value="TRANSCRIPTIONAL REGULATORY PROTEIN (PROBABLY DEOR-FAMILY)-RELATED"/>
    <property type="match status" value="1"/>
</dbReference>
<feature type="DNA-binding region" description="H-T-H motif" evidence="2">
    <location>
        <begin position="43"/>
        <end position="62"/>
    </location>
</feature>
<proteinExistence type="predicted"/>
<dbReference type="InterPro" id="IPR041583">
    <property type="entry name" value="TetR_C_31"/>
</dbReference>
<name>A0AB39RB58_9ACTN</name>
<dbReference type="PROSITE" id="PS50977">
    <property type="entry name" value="HTH_TETR_2"/>
    <property type="match status" value="1"/>
</dbReference>
<feature type="domain" description="HTH tetR-type" evidence="4">
    <location>
        <begin position="20"/>
        <end position="80"/>
    </location>
</feature>
<dbReference type="AlphaFoldDB" id="A0AB39RB58"/>
<dbReference type="Pfam" id="PF17940">
    <property type="entry name" value="TetR_C_31"/>
    <property type="match status" value="1"/>
</dbReference>
<protein>
    <submittedName>
        <fullName evidence="5">TetR/AcrR family transcriptional regulator</fullName>
    </submittedName>
</protein>
<dbReference type="InterPro" id="IPR009057">
    <property type="entry name" value="Homeodomain-like_sf"/>
</dbReference>
<dbReference type="InterPro" id="IPR001647">
    <property type="entry name" value="HTH_TetR"/>
</dbReference>
<dbReference type="PRINTS" id="PR00455">
    <property type="entry name" value="HTHTETR"/>
</dbReference>
<dbReference type="EMBL" id="CP163443">
    <property type="protein sequence ID" value="XDQ50945.1"/>
    <property type="molecule type" value="Genomic_DNA"/>
</dbReference>
<sequence>MKRDEPQPTADTRRARRNDPGRKARILDAALDVIAEHGVAGTTHRSIAARADVPLGSVTYHFAGLSELLAQAFARHVEAQSAVFEALFAGVATREEFVEVLTDLVHGGPARHRSAVLGFELHLAALRDPELRALTQKWTRDSRSVLARFTGPEVAARLDATLEGMIMHALLTTAPEPRATTREAILATLGPARRPVA</sequence>
<evidence type="ECO:0000313" key="5">
    <source>
        <dbReference type="EMBL" id="XDQ50945.1"/>
    </source>
</evidence>
<dbReference type="SUPFAM" id="SSF46689">
    <property type="entry name" value="Homeodomain-like"/>
    <property type="match status" value="1"/>
</dbReference>
<dbReference type="SUPFAM" id="SSF48498">
    <property type="entry name" value="Tetracyclin repressor-like, C-terminal domain"/>
    <property type="match status" value="1"/>
</dbReference>
<dbReference type="GO" id="GO:0000976">
    <property type="term" value="F:transcription cis-regulatory region binding"/>
    <property type="evidence" value="ECO:0007669"/>
    <property type="project" value="TreeGrafter"/>
</dbReference>
<dbReference type="Gene3D" id="1.10.357.10">
    <property type="entry name" value="Tetracycline Repressor, domain 2"/>
    <property type="match status" value="1"/>
</dbReference>
<dbReference type="RefSeq" id="WP_369244293.1">
    <property type="nucleotide sequence ID" value="NZ_CP163443.1"/>
</dbReference>
<organism evidence="5">
    <name type="scientific">Streptomyces sp. R41</name>
    <dbReference type="NCBI Taxonomy" id="3238632"/>
    <lineage>
        <taxon>Bacteria</taxon>
        <taxon>Bacillati</taxon>
        <taxon>Actinomycetota</taxon>
        <taxon>Actinomycetes</taxon>
        <taxon>Kitasatosporales</taxon>
        <taxon>Streptomycetaceae</taxon>
        <taxon>Streptomyces</taxon>
    </lineage>
</organism>
<keyword evidence="1 2" id="KW-0238">DNA-binding</keyword>
<reference evidence="5" key="1">
    <citation type="submission" date="2024-07" db="EMBL/GenBank/DDBJ databases">
        <authorList>
            <person name="Yu S.T."/>
        </authorList>
    </citation>
    <scope>NUCLEOTIDE SEQUENCE</scope>
    <source>
        <strain evidence="5">R41</strain>
    </source>
</reference>
<evidence type="ECO:0000259" key="4">
    <source>
        <dbReference type="PROSITE" id="PS50977"/>
    </source>
</evidence>
<dbReference type="PANTHER" id="PTHR30055">
    <property type="entry name" value="HTH-TYPE TRANSCRIPTIONAL REGULATOR RUTR"/>
    <property type="match status" value="1"/>
</dbReference>
<feature type="region of interest" description="Disordered" evidence="3">
    <location>
        <begin position="1"/>
        <end position="20"/>
    </location>
</feature>
<gene>
    <name evidence="5" type="ORF">AB5J53_04155</name>
</gene>
<dbReference type="Pfam" id="PF00440">
    <property type="entry name" value="TetR_N"/>
    <property type="match status" value="1"/>
</dbReference>
<dbReference type="InterPro" id="IPR050109">
    <property type="entry name" value="HTH-type_TetR-like_transc_reg"/>
</dbReference>
<evidence type="ECO:0000256" key="1">
    <source>
        <dbReference type="ARBA" id="ARBA00023125"/>
    </source>
</evidence>